<evidence type="ECO:0000313" key="4">
    <source>
        <dbReference type="EMBL" id="QAA82733.1"/>
    </source>
</evidence>
<dbReference type="OrthoDB" id="119432at2"/>
<gene>
    <name evidence="4" type="ORF">EI546_13830</name>
</gene>
<dbReference type="InterPro" id="IPR007837">
    <property type="entry name" value="DinB"/>
</dbReference>
<accession>A0A410G644</accession>
<name>A0A410G644_9FLAO</name>
<keyword evidence="2 3" id="KW-0479">Metal-binding</keyword>
<keyword evidence="5" id="KW-1185">Reference proteome</keyword>
<reference evidence="4 5" key="1">
    <citation type="submission" date="2019-01" db="EMBL/GenBank/DDBJ databases">
        <title>Complete genome sequencing of Aequorivita sp. H23M31.</title>
        <authorList>
            <person name="Bae J.-W."/>
        </authorList>
    </citation>
    <scope>NUCLEOTIDE SEQUENCE [LARGE SCALE GENOMIC DNA]</scope>
    <source>
        <strain evidence="4 5">H23M31</strain>
    </source>
</reference>
<feature type="binding site" evidence="3">
    <location>
        <position position="47"/>
    </location>
    <ligand>
        <name>a divalent metal cation</name>
        <dbReference type="ChEBI" id="CHEBI:60240"/>
    </ligand>
</feature>
<proteinExistence type="inferred from homology"/>
<dbReference type="RefSeq" id="WP_128251098.1">
    <property type="nucleotide sequence ID" value="NZ_CP034951.1"/>
</dbReference>
<dbReference type="Gene3D" id="1.20.120.450">
    <property type="entry name" value="dinb family like domain"/>
    <property type="match status" value="1"/>
</dbReference>
<dbReference type="GO" id="GO:0046872">
    <property type="term" value="F:metal ion binding"/>
    <property type="evidence" value="ECO:0007669"/>
    <property type="project" value="UniProtKB-KW"/>
</dbReference>
<sequence>MDTLKNLREELTAEYITTQNFLEGFPTNKNDYAPHSKSMKLGSLTNHILDIFGWPYIILNTDFIDLSSDYKPIIGEDKKSLQDKLDSEFNKSITALEEAKEEDLEPQWSIRKDGIKLMEWSKYGAMRQGLNQITHHRAQLGVYFRLLDIPVPGSYGPSADTTTT</sequence>
<dbReference type="InterPro" id="IPR034660">
    <property type="entry name" value="DinB/YfiT-like"/>
</dbReference>
<evidence type="ECO:0000256" key="1">
    <source>
        <dbReference type="ARBA" id="ARBA00008635"/>
    </source>
</evidence>
<dbReference type="Proteomes" id="UP000285517">
    <property type="component" value="Chromosome"/>
</dbReference>
<dbReference type="Pfam" id="PF05163">
    <property type="entry name" value="DinB"/>
    <property type="match status" value="1"/>
</dbReference>
<dbReference type="KEGG" id="aev:EI546_13830"/>
<evidence type="ECO:0000313" key="5">
    <source>
        <dbReference type="Proteomes" id="UP000285517"/>
    </source>
</evidence>
<feature type="binding site" evidence="3">
    <location>
        <position position="136"/>
    </location>
    <ligand>
        <name>a divalent metal cation</name>
        <dbReference type="ChEBI" id="CHEBI:60240"/>
    </ligand>
</feature>
<comment type="similarity">
    <text evidence="1">Belongs to the DinB family.</text>
</comment>
<evidence type="ECO:0000256" key="2">
    <source>
        <dbReference type="ARBA" id="ARBA00022723"/>
    </source>
</evidence>
<evidence type="ECO:0000256" key="3">
    <source>
        <dbReference type="PIRSR" id="PIRSR607837-1"/>
    </source>
</evidence>
<dbReference type="SUPFAM" id="SSF109854">
    <property type="entry name" value="DinB/YfiT-like putative metalloenzymes"/>
    <property type="match status" value="1"/>
</dbReference>
<protein>
    <submittedName>
        <fullName evidence="4">Damage-inducible protein DinB</fullName>
    </submittedName>
</protein>
<dbReference type="EMBL" id="CP034951">
    <property type="protein sequence ID" value="QAA82733.1"/>
    <property type="molecule type" value="Genomic_DNA"/>
</dbReference>
<organism evidence="4 5">
    <name type="scientific">Aequorivita ciconiae</name>
    <dbReference type="NCBI Taxonomy" id="2494375"/>
    <lineage>
        <taxon>Bacteria</taxon>
        <taxon>Pseudomonadati</taxon>
        <taxon>Bacteroidota</taxon>
        <taxon>Flavobacteriia</taxon>
        <taxon>Flavobacteriales</taxon>
        <taxon>Flavobacteriaceae</taxon>
        <taxon>Aequorivita</taxon>
    </lineage>
</organism>
<dbReference type="AlphaFoldDB" id="A0A410G644"/>